<dbReference type="AlphaFoldDB" id="E6VTG9"/>
<keyword evidence="3" id="KW-1185">Reference proteome</keyword>
<feature type="chain" id="PRO_5003211072" evidence="1">
    <location>
        <begin position="25"/>
        <end position="133"/>
    </location>
</feature>
<organism evidence="2 3">
    <name type="scientific">Pseudodesulfovibrio aespoeensis (strain ATCC 700646 / DSM 10631 / Aspo-2)</name>
    <name type="common">Desulfovibrio aespoeensis</name>
    <dbReference type="NCBI Taxonomy" id="643562"/>
    <lineage>
        <taxon>Bacteria</taxon>
        <taxon>Pseudomonadati</taxon>
        <taxon>Thermodesulfobacteriota</taxon>
        <taxon>Desulfovibrionia</taxon>
        <taxon>Desulfovibrionales</taxon>
        <taxon>Desulfovibrionaceae</taxon>
    </lineage>
</organism>
<proteinExistence type="predicted"/>
<evidence type="ECO:0000256" key="1">
    <source>
        <dbReference type="SAM" id="SignalP"/>
    </source>
</evidence>
<evidence type="ECO:0000313" key="2">
    <source>
        <dbReference type="EMBL" id="ADU62146.1"/>
    </source>
</evidence>
<reference evidence="3" key="1">
    <citation type="submission" date="2010-12" db="EMBL/GenBank/DDBJ databases">
        <title>Complete sequence of Desulfovibrio aespoeensis Aspo-2.</title>
        <authorList>
            <consortium name="US DOE Joint Genome Institute"/>
            <person name="Lucas S."/>
            <person name="Copeland A."/>
            <person name="Lapidus A."/>
            <person name="Cheng J.-F."/>
            <person name="Goodwin L."/>
            <person name="Pitluck S."/>
            <person name="Chertkov O."/>
            <person name="Misra M."/>
            <person name="Detter J.C."/>
            <person name="Han C."/>
            <person name="Tapia R."/>
            <person name="Land M."/>
            <person name="Hauser L."/>
            <person name="Kyrpides N."/>
            <person name="Ivanova N."/>
            <person name="Ovchinnikova G."/>
            <person name="Pedersen K."/>
            <person name="Jagevall S."/>
            <person name="Hazen T."/>
            <person name="Woyke T."/>
        </authorList>
    </citation>
    <scope>NUCLEOTIDE SEQUENCE [LARGE SCALE GENOMIC DNA]</scope>
    <source>
        <strain evidence="3">ATCC 700646 / DSM 10631 / Aspo-2</strain>
    </source>
</reference>
<accession>E6VTG9</accession>
<dbReference type="EMBL" id="CP002431">
    <property type="protein sequence ID" value="ADU62146.1"/>
    <property type="molecule type" value="Genomic_DNA"/>
</dbReference>
<sequence precursor="true">MKGIASFLAVVALAGVLISVPAWAGDTDPAGSRLRSVIEDYLSNAPASDQKANKIKEAGLQNAASSPGLVELICGVEMASLVGYAIWENRLGLEPCYKSIGMSNYQYCVVYTKNAEHFSWSPSAMTAKGCPSQ</sequence>
<dbReference type="OrthoDB" id="9840256at2"/>
<dbReference type="KEGG" id="das:Daes_1130"/>
<dbReference type="Proteomes" id="UP000002191">
    <property type="component" value="Chromosome"/>
</dbReference>
<keyword evidence="1" id="KW-0732">Signal</keyword>
<gene>
    <name evidence="2" type="ordered locus">Daes_1130</name>
</gene>
<reference evidence="2 3" key="2">
    <citation type="journal article" date="2014" name="Genome Announc.">
        <title>Complete Genome Sequence of the Subsurface, Mesophilic Sulfate-Reducing Bacterium Desulfovibrio aespoeensis Aspo-2.</title>
        <authorList>
            <person name="Pedersen K."/>
            <person name="Bengtsson A."/>
            <person name="Edlund J."/>
            <person name="Rabe L."/>
            <person name="Hazen T."/>
            <person name="Chakraborty R."/>
            <person name="Goodwin L."/>
            <person name="Shapiro N."/>
        </authorList>
    </citation>
    <scope>NUCLEOTIDE SEQUENCE [LARGE SCALE GENOMIC DNA]</scope>
    <source>
        <strain evidence="3">ATCC 700646 / DSM 10631 / Aspo-2</strain>
    </source>
</reference>
<protein>
    <submittedName>
        <fullName evidence="2">Uncharacterized protein</fullName>
    </submittedName>
</protein>
<dbReference type="RefSeq" id="WP_013514077.1">
    <property type="nucleotide sequence ID" value="NC_014844.1"/>
</dbReference>
<evidence type="ECO:0000313" key="3">
    <source>
        <dbReference type="Proteomes" id="UP000002191"/>
    </source>
</evidence>
<dbReference type="HOGENOM" id="CLU_1903282_0_0_7"/>
<feature type="signal peptide" evidence="1">
    <location>
        <begin position="1"/>
        <end position="24"/>
    </location>
</feature>
<name>E6VTG9_PSEA9</name>